<proteinExistence type="predicted"/>
<dbReference type="RefSeq" id="WP_142493727.1">
    <property type="nucleotide sequence ID" value="NZ_FXTO01000015.1"/>
</dbReference>
<evidence type="ECO:0000313" key="2">
    <source>
        <dbReference type="Proteomes" id="UP000316030"/>
    </source>
</evidence>
<sequence length="77" mass="8612">MAKAAKPGKTVRTVKIDGVDYEADQLSKDARQQIVNLRSTDQEILRLEQQLAIFRTARAAYAQALKTMLAEKPATEH</sequence>
<gene>
    <name evidence="1" type="ORF">SAMN06265173_1156</name>
</gene>
<dbReference type="OrthoDB" id="7868158at2"/>
<protein>
    <submittedName>
        <fullName evidence="1">Uncharacterized protein</fullName>
    </submittedName>
</protein>
<dbReference type="AlphaFoldDB" id="A0A521E8D6"/>
<keyword evidence="2" id="KW-1185">Reference proteome</keyword>
<accession>A0A521E8D6</accession>
<reference evidence="1 2" key="1">
    <citation type="submission" date="2017-05" db="EMBL/GenBank/DDBJ databases">
        <authorList>
            <person name="Varghese N."/>
            <person name="Submissions S."/>
        </authorList>
    </citation>
    <scope>NUCLEOTIDE SEQUENCE [LARGE SCALE GENOMIC DNA]</scope>
    <source>
        <strain evidence="1 2">DSM 29506</strain>
    </source>
</reference>
<dbReference type="EMBL" id="FXTO01000015">
    <property type="protein sequence ID" value="SMO80032.1"/>
    <property type="molecule type" value="Genomic_DNA"/>
</dbReference>
<dbReference type="Proteomes" id="UP000316030">
    <property type="component" value="Unassembled WGS sequence"/>
</dbReference>
<organism evidence="1 2">
    <name type="scientific">Thalassovita litoralis</name>
    <dbReference type="NCBI Taxonomy" id="1010611"/>
    <lineage>
        <taxon>Bacteria</taxon>
        <taxon>Pseudomonadati</taxon>
        <taxon>Pseudomonadota</taxon>
        <taxon>Alphaproteobacteria</taxon>
        <taxon>Rhodobacterales</taxon>
        <taxon>Roseobacteraceae</taxon>
        <taxon>Thalassovita</taxon>
    </lineage>
</organism>
<name>A0A521E8D6_9RHOB</name>
<evidence type="ECO:0000313" key="1">
    <source>
        <dbReference type="EMBL" id="SMO80032.1"/>
    </source>
</evidence>